<reference evidence="1 2" key="1">
    <citation type="journal article" date="2023" name="Sci. Data">
        <title>Genome assembly of the Korean intertidal mud-creeper Batillaria attramentaria.</title>
        <authorList>
            <person name="Patra A.K."/>
            <person name="Ho P.T."/>
            <person name="Jun S."/>
            <person name="Lee S.J."/>
            <person name="Kim Y."/>
            <person name="Won Y.J."/>
        </authorList>
    </citation>
    <scope>NUCLEOTIDE SEQUENCE [LARGE SCALE GENOMIC DNA]</scope>
    <source>
        <strain evidence="1">Wonlab-2016</strain>
    </source>
</reference>
<dbReference type="EMBL" id="JACVVK020000012">
    <property type="protein sequence ID" value="KAK7505132.1"/>
    <property type="molecule type" value="Genomic_DNA"/>
</dbReference>
<dbReference type="Proteomes" id="UP001519460">
    <property type="component" value="Unassembled WGS sequence"/>
</dbReference>
<organism evidence="1 2">
    <name type="scientific">Batillaria attramentaria</name>
    <dbReference type="NCBI Taxonomy" id="370345"/>
    <lineage>
        <taxon>Eukaryota</taxon>
        <taxon>Metazoa</taxon>
        <taxon>Spiralia</taxon>
        <taxon>Lophotrochozoa</taxon>
        <taxon>Mollusca</taxon>
        <taxon>Gastropoda</taxon>
        <taxon>Caenogastropoda</taxon>
        <taxon>Sorbeoconcha</taxon>
        <taxon>Cerithioidea</taxon>
        <taxon>Batillariidae</taxon>
        <taxon>Batillaria</taxon>
    </lineage>
</organism>
<protein>
    <submittedName>
        <fullName evidence="1">Uncharacterized protein</fullName>
    </submittedName>
</protein>
<accession>A0ABD0M0H2</accession>
<name>A0ABD0M0H2_9CAEN</name>
<evidence type="ECO:0000313" key="1">
    <source>
        <dbReference type="EMBL" id="KAK7505132.1"/>
    </source>
</evidence>
<dbReference type="AlphaFoldDB" id="A0ABD0M0H2"/>
<gene>
    <name evidence="1" type="ORF">BaRGS_00003702</name>
</gene>
<comment type="caution">
    <text evidence="1">The sequence shown here is derived from an EMBL/GenBank/DDBJ whole genome shotgun (WGS) entry which is preliminary data.</text>
</comment>
<keyword evidence="2" id="KW-1185">Reference proteome</keyword>
<evidence type="ECO:0000313" key="2">
    <source>
        <dbReference type="Proteomes" id="UP001519460"/>
    </source>
</evidence>
<sequence>AANFAPAVTAWTYSGRYQRQLVAATGWIWCYKLCPLSGTLVEHAPGQRCPLSPLELIRSGLAGPYGVKLAGVLVSTGSFVCGAV</sequence>
<feature type="non-terminal residue" evidence="1">
    <location>
        <position position="1"/>
    </location>
</feature>
<proteinExistence type="predicted"/>